<keyword evidence="2" id="KW-1133">Transmembrane helix</keyword>
<keyword evidence="2" id="KW-0472">Membrane</keyword>
<protein>
    <recommendedName>
        <fullName evidence="5">DUF2207 domain-containing protein</fullName>
    </recommendedName>
</protein>
<proteinExistence type="predicted"/>
<keyword evidence="4" id="KW-1185">Reference proteome</keyword>
<feature type="region of interest" description="Disordered" evidence="1">
    <location>
        <begin position="148"/>
        <end position="178"/>
    </location>
</feature>
<accession>A0ABN6X4A3</accession>
<gene>
    <name evidence="3" type="ORF">GCM10025863_21530</name>
</gene>
<organism evidence="3 4">
    <name type="scientific">Microbacterium suwonense</name>
    <dbReference type="NCBI Taxonomy" id="683047"/>
    <lineage>
        <taxon>Bacteria</taxon>
        <taxon>Bacillati</taxon>
        <taxon>Actinomycetota</taxon>
        <taxon>Actinomycetes</taxon>
        <taxon>Micrococcales</taxon>
        <taxon>Microbacteriaceae</taxon>
        <taxon>Microbacterium</taxon>
    </lineage>
</organism>
<dbReference type="Proteomes" id="UP001321543">
    <property type="component" value="Chromosome"/>
</dbReference>
<feature type="compositionally biased region" description="Gly residues" evidence="1">
    <location>
        <begin position="156"/>
        <end position="178"/>
    </location>
</feature>
<feature type="transmembrane region" description="Helical" evidence="2">
    <location>
        <begin position="13"/>
        <end position="36"/>
    </location>
</feature>
<dbReference type="EMBL" id="AP027728">
    <property type="protein sequence ID" value="BDZ39539.1"/>
    <property type="molecule type" value="Genomic_DNA"/>
</dbReference>
<evidence type="ECO:0008006" key="5">
    <source>
        <dbReference type="Google" id="ProtNLM"/>
    </source>
</evidence>
<reference evidence="4" key="1">
    <citation type="journal article" date="2019" name="Int. J. Syst. Evol. Microbiol.">
        <title>The Global Catalogue of Microorganisms (GCM) 10K type strain sequencing project: providing services to taxonomists for standard genome sequencing and annotation.</title>
        <authorList>
            <consortium name="The Broad Institute Genomics Platform"/>
            <consortium name="The Broad Institute Genome Sequencing Center for Infectious Disease"/>
            <person name="Wu L."/>
            <person name="Ma J."/>
        </authorList>
    </citation>
    <scope>NUCLEOTIDE SEQUENCE [LARGE SCALE GENOMIC DNA]</scope>
    <source>
        <strain evidence="4">NBRC 106310</strain>
    </source>
</reference>
<evidence type="ECO:0000256" key="2">
    <source>
        <dbReference type="SAM" id="Phobius"/>
    </source>
</evidence>
<sequence>MFVIWSATKDRELLGLSVAAFIVVVVAVGITSFVAFSRHTLLTHEGALRYEYLLGVKEFIRVAETDRLKMLQSYQGAERRSDGTVDVVHLYEKLLPYAMLLGEEKSWTAVLETTYSEAGYSPGWIDVAAGVSIGSRLSHYSTSMNSAATYTPSSSSGGGSTGGGFSGGGGGGGFSGGR</sequence>
<keyword evidence="2" id="KW-0812">Transmembrane</keyword>
<evidence type="ECO:0000313" key="3">
    <source>
        <dbReference type="EMBL" id="BDZ39539.1"/>
    </source>
</evidence>
<name>A0ABN6X4A3_9MICO</name>
<evidence type="ECO:0000256" key="1">
    <source>
        <dbReference type="SAM" id="MobiDB-lite"/>
    </source>
</evidence>
<evidence type="ECO:0000313" key="4">
    <source>
        <dbReference type="Proteomes" id="UP001321543"/>
    </source>
</evidence>